<reference evidence="1 2" key="1">
    <citation type="journal article" date="2008" name="Proc. Natl. Acad. Sci. U.S.A.">
        <title>The genome of Cyanothece 51142, a unicellular diazotrophic cyanobacterium important in the marine nitrogen cycle.</title>
        <authorList>
            <person name="Welsh E.A."/>
            <person name="Liberton M."/>
            <person name="Stoeckel J."/>
            <person name="Loh T."/>
            <person name="Elvitigala T."/>
            <person name="Wang C."/>
            <person name="Wollam A."/>
            <person name="Fulton R.S."/>
            <person name="Clifton S.W."/>
            <person name="Jacobs J.M."/>
            <person name="Aurora R."/>
            <person name="Ghosh B.K."/>
            <person name="Sherman L.A."/>
            <person name="Smith R.D."/>
            <person name="Wilson R.K."/>
            <person name="Pakrasi H.B."/>
        </authorList>
    </citation>
    <scope>NUCLEOTIDE SEQUENCE [LARGE SCALE GENOMIC DNA]</scope>
    <source>
        <strain evidence="2">ATCC 51142 / BH68</strain>
    </source>
</reference>
<sequence>MKHGDLITINLKIKAIAFYQRSDRLYPISKIKGLKISFL</sequence>
<gene>
    <name evidence="1" type="ordered locus">cce_4059</name>
</gene>
<dbReference type="KEGG" id="cyt:cce_4059"/>
<name>B1WQV5_CROS5</name>
<dbReference type="Proteomes" id="UP000001203">
    <property type="component" value="Chromosome circular"/>
</dbReference>
<accession>B1WQV5</accession>
<evidence type="ECO:0000313" key="2">
    <source>
        <dbReference type="Proteomes" id="UP000001203"/>
    </source>
</evidence>
<dbReference type="EMBL" id="CP000806">
    <property type="protein sequence ID" value="ACB53407.1"/>
    <property type="molecule type" value="Genomic_DNA"/>
</dbReference>
<keyword evidence="2" id="KW-1185">Reference proteome</keyword>
<organism evidence="1 2">
    <name type="scientific">Crocosphaera subtropica (strain ATCC 51142 / BH68)</name>
    <name type="common">Cyanothece sp. (strain ATCC 51142)</name>
    <dbReference type="NCBI Taxonomy" id="43989"/>
    <lineage>
        <taxon>Bacteria</taxon>
        <taxon>Bacillati</taxon>
        <taxon>Cyanobacteriota</taxon>
        <taxon>Cyanophyceae</taxon>
        <taxon>Oscillatoriophycideae</taxon>
        <taxon>Chroococcales</taxon>
        <taxon>Aphanothecaceae</taxon>
        <taxon>Crocosphaera</taxon>
        <taxon>Crocosphaera subtropica</taxon>
    </lineage>
</organism>
<protein>
    <submittedName>
        <fullName evidence="1">Uncharacterized protein</fullName>
    </submittedName>
</protein>
<proteinExistence type="predicted"/>
<evidence type="ECO:0000313" key="1">
    <source>
        <dbReference type="EMBL" id="ACB53407.1"/>
    </source>
</evidence>
<dbReference type="AlphaFoldDB" id="B1WQV5"/>
<dbReference type="HOGENOM" id="CLU_3308333_0_0_3"/>
<dbReference type="STRING" id="43989.cce_4059"/>